<dbReference type="PANTHER" id="PTHR30505:SF0">
    <property type="entry name" value="FRUCTOSE-LIKE PTS SYSTEM EIIBC COMPONENT-RELATED"/>
    <property type="match status" value="1"/>
</dbReference>
<dbReference type="RefSeq" id="WP_118011909.1">
    <property type="nucleotide sequence ID" value="NZ_CATXSW010000149.1"/>
</dbReference>
<evidence type="ECO:0000256" key="5">
    <source>
        <dbReference type="ARBA" id="ARBA00022683"/>
    </source>
</evidence>
<gene>
    <name evidence="11" type="ORF">DW907_09975</name>
    <name evidence="10" type="ORF">DWV56_06385</name>
    <name evidence="9" type="ORF">DWW32_11745</name>
    <name evidence="8" type="ORF">DWX92_11510</name>
</gene>
<dbReference type="NCBIfam" id="TIGR00829">
    <property type="entry name" value="FRU"/>
    <property type="match status" value="1"/>
</dbReference>
<evidence type="ECO:0000256" key="2">
    <source>
        <dbReference type="ARBA" id="ARBA00022553"/>
    </source>
</evidence>
<dbReference type="EMBL" id="QRVM01000083">
    <property type="protein sequence ID" value="RGS44012.1"/>
    <property type="molecule type" value="Genomic_DNA"/>
</dbReference>
<evidence type="ECO:0000313" key="10">
    <source>
        <dbReference type="EMBL" id="RGW75068.1"/>
    </source>
</evidence>
<evidence type="ECO:0000313" key="12">
    <source>
        <dbReference type="Proteomes" id="UP000265489"/>
    </source>
</evidence>
<dbReference type="EMBL" id="QSAT01000017">
    <property type="protein sequence ID" value="RGW75068.1"/>
    <property type="molecule type" value="Genomic_DNA"/>
</dbReference>
<feature type="domain" description="PTS EIIB type-2" evidence="7">
    <location>
        <begin position="1"/>
        <end position="99"/>
    </location>
</feature>
<reference evidence="12 13" key="1">
    <citation type="submission" date="2018-08" db="EMBL/GenBank/DDBJ databases">
        <title>A genome reference for cultivated species of the human gut microbiota.</title>
        <authorList>
            <person name="Zou Y."/>
            <person name="Xue W."/>
            <person name="Luo G."/>
        </authorList>
    </citation>
    <scope>NUCLEOTIDE SEQUENCE [LARGE SCALE GENOMIC DNA]</scope>
    <source>
        <strain evidence="10 13">AF10-31</strain>
        <strain evidence="9 12">AF15-20</strain>
        <strain evidence="8 14">AF22-10AC</strain>
        <strain evidence="11 15">AM42-13AC</strain>
    </source>
</reference>
<evidence type="ECO:0000313" key="9">
    <source>
        <dbReference type="EMBL" id="RGU89354.1"/>
    </source>
</evidence>
<keyword evidence="2" id="KW-0597">Phosphoprotein</keyword>
<proteinExistence type="predicted"/>
<evidence type="ECO:0000256" key="4">
    <source>
        <dbReference type="ARBA" id="ARBA00022679"/>
    </source>
</evidence>
<evidence type="ECO:0000256" key="6">
    <source>
        <dbReference type="ARBA" id="ARBA00022777"/>
    </source>
</evidence>
<evidence type="ECO:0000259" key="7">
    <source>
        <dbReference type="PROSITE" id="PS51099"/>
    </source>
</evidence>
<dbReference type="PANTHER" id="PTHR30505">
    <property type="entry name" value="FRUCTOSE-LIKE PERMEASE"/>
    <property type="match status" value="1"/>
</dbReference>
<keyword evidence="5" id="KW-0598">Phosphotransferase system</keyword>
<dbReference type="InterPro" id="IPR013011">
    <property type="entry name" value="PTS_EIIB_2"/>
</dbReference>
<sequence>MKIVGITSCTCGIAHTYMAREKLLETGKKLGWSVKIETQGSGGIEFALTDQDIQEADCVLLATDVAVSGTERFKGKPVVKVPVSTAIKSPEHLLKKIEEKLSAKK</sequence>
<dbReference type="InterPro" id="IPR050864">
    <property type="entry name" value="Bacterial_PTS_Sugar_Transport"/>
</dbReference>
<keyword evidence="6" id="KW-0418">Kinase</keyword>
<protein>
    <submittedName>
        <fullName evidence="9">PTS fructose transporter subunit IIB</fullName>
    </submittedName>
</protein>
<accession>A0A395W9D1</accession>
<evidence type="ECO:0000313" key="11">
    <source>
        <dbReference type="EMBL" id="RHB02077.1"/>
    </source>
</evidence>
<evidence type="ECO:0000313" key="13">
    <source>
        <dbReference type="Proteomes" id="UP000284651"/>
    </source>
</evidence>
<dbReference type="GO" id="GO:0016301">
    <property type="term" value="F:kinase activity"/>
    <property type="evidence" value="ECO:0007669"/>
    <property type="project" value="UniProtKB-KW"/>
</dbReference>
<dbReference type="SUPFAM" id="SSF52794">
    <property type="entry name" value="PTS system IIB component-like"/>
    <property type="match status" value="1"/>
</dbReference>
<evidence type="ECO:0000313" key="15">
    <source>
        <dbReference type="Proteomes" id="UP000285288"/>
    </source>
</evidence>
<dbReference type="Proteomes" id="UP000284651">
    <property type="component" value="Unassembled WGS sequence"/>
</dbReference>
<dbReference type="InterPro" id="IPR003353">
    <property type="entry name" value="PTS_IIB_fruc"/>
</dbReference>
<evidence type="ECO:0000256" key="3">
    <source>
        <dbReference type="ARBA" id="ARBA00022597"/>
    </source>
</evidence>
<dbReference type="Gene3D" id="3.40.50.2300">
    <property type="match status" value="1"/>
</dbReference>
<name>A0A395W9D1_9FIRM</name>
<dbReference type="EMBL" id="QRYQ01000031">
    <property type="protein sequence ID" value="RGU89354.1"/>
    <property type="molecule type" value="Genomic_DNA"/>
</dbReference>
<dbReference type="GO" id="GO:0009401">
    <property type="term" value="P:phosphoenolpyruvate-dependent sugar phosphotransferase system"/>
    <property type="evidence" value="ECO:0007669"/>
    <property type="project" value="UniProtKB-KW"/>
</dbReference>
<dbReference type="GO" id="GO:0090563">
    <property type="term" value="F:protein-phosphocysteine-sugar phosphotransferase activity"/>
    <property type="evidence" value="ECO:0007669"/>
    <property type="project" value="TreeGrafter"/>
</dbReference>
<dbReference type="GO" id="GO:0022877">
    <property type="term" value="F:protein-N(PI)-phosphohistidine-fructose phosphotransferase system transporter activity"/>
    <property type="evidence" value="ECO:0007669"/>
    <property type="project" value="InterPro"/>
</dbReference>
<organism evidence="9 12">
    <name type="scientific">Holdemanella biformis</name>
    <dbReference type="NCBI Taxonomy" id="1735"/>
    <lineage>
        <taxon>Bacteria</taxon>
        <taxon>Bacillati</taxon>
        <taxon>Bacillota</taxon>
        <taxon>Erysipelotrichia</taxon>
        <taxon>Erysipelotrichales</taxon>
        <taxon>Erysipelotrichaceae</taxon>
        <taxon>Holdemanella</taxon>
    </lineage>
</organism>
<keyword evidence="1" id="KW-0813">Transport</keyword>
<dbReference type="GO" id="GO:0005886">
    <property type="term" value="C:plasma membrane"/>
    <property type="evidence" value="ECO:0007669"/>
    <property type="project" value="TreeGrafter"/>
</dbReference>
<comment type="caution">
    <text evidence="9">The sequence shown here is derived from an EMBL/GenBank/DDBJ whole genome shotgun (WGS) entry which is preliminary data.</text>
</comment>
<dbReference type="Proteomes" id="UP000285288">
    <property type="component" value="Unassembled WGS sequence"/>
</dbReference>
<dbReference type="EMBL" id="QSGD01000048">
    <property type="protein sequence ID" value="RHB02077.1"/>
    <property type="molecule type" value="Genomic_DNA"/>
</dbReference>
<dbReference type="FunFam" id="3.40.50.2300:FF:000014">
    <property type="entry name" value="PTS system fructose-like transporter subunit IIB"/>
    <property type="match status" value="1"/>
</dbReference>
<evidence type="ECO:0000313" key="8">
    <source>
        <dbReference type="EMBL" id="RGS44012.1"/>
    </source>
</evidence>
<dbReference type="InterPro" id="IPR036095">
    <property type="entry name" value="PTS_EIIB-like_sf"/>
</dbReference>
<keyword evidence="3" id="KW-0762">Sugar transport</keyword>
<evidence type="ECO:0000256" key="1">
    <source>
        <dbReference type="ARBA" id="ARBA00022448"/>
    </source>
</evidence>
<dbReference type="Proteomes" id="UP000265489">
    <property type="component" value="Unassembled WGS sequence"/>
</dbReference>
<keyword evidence="4" id="KW-0808">Transferase</keyword>
<dbReference type="Proteomes" id="UP000285274">
    <property type="component" value="Unassembled WGS sequence"/>
</dbReference>
<dbReference type="InterPro" id="IPR003501">
    <property type="entry name" value="PTS_EIIB_2/3"/>
</dbReference>
<dbReference type="Pfam" id="PF02302">
    <property type="entry name" value="PTS_IIB"/>
    <property type="match status" value="1"/>
</dbReference>
<dbReference type="GeneID" id="66580558"/>
<evidence type="ECO:0000313" key="14">
    <source>
        <dbReference type="Proteomes" id="UP000285274"/>
    </source>
</evidence>
<dbReference type="PROSITE" id="PS51099">
    <property type="entry name" value="PTS_EIIB_TYPE_2"/>
    <property type="match status" value="1"/>
</dbReference>
<dbReference type="AlphaFoldDB" id="A0A395W9D1"/>
<dbReference type="CDD" id="cd05569">
    <property type="entry name" value="PTS_IIB_fructose"/>
    <property type="match status" value="1"/>
</dbReference>